<dbReference type="InterPro" id="IPR027417">
    <property type="entry name" value="P-loop_NTPase"/>
</dbReference>
<name>A0A8J7STC1_9RHOB</name>
<keyword evidence="3" id="KW-1185">Reference proteome</keyword>
<accession>A0A8J7STC1</accession>
<dbReference type="InterPro" id="IPR011604">
    <property type="entry name" value="PDDEXK-like_dom_sf"/>
</dbReference>
<comment type="caution">
    <text evidence="2">The sequence shown here is derived from an EMBL/GenBank/DDBJ whole genome shotgun (WGS) entry which is preliminary data.</text>
</comment>
<evidence type="ECO:0000259" key="1">
    <source>
        <dbReference type="Pfam" id="PF12705"/>
    </source>
</evidence>
<evidence type="ECO:0000313" key="2">
    <source>
        <dbReference type="EMBL" id="MBL4929046.1"/>
    </source>
</evidence>
<feature type="domain" description="PD-(D/E)XK endonuclease-like" evidence="1">
    <location>
        <begin position="713"/>
        <end position="915"/>
    </location>
</feature>
<dbReference type="InterPro" id="IPR014153">
    <property type="entry name" value="Ds_break_AddB"/>
</dbReference>
<evidence type="ECO:0000313" key="3">
    <source>
        <dbReference type="Proteomes" id="UP000619033"/>
    </source>
</evidence>
<dbReference type="Pfam" id="PF12705">
    <property type="entry name" value="PDDEXK_1"/>
    <property type="match status" value="1"/>
</dbReference>
<dbReference type="InterPro" id="IPR038726">
    <property type="entry name" value="PDDEXK_AddAB-type"/>
</dbReference>
<dbReference type="InterPro" id="IPR011335">
    <property type="entry name" value="Restrct_endonuc-II-like"/>
</dbReference>
<organism evidence="2 3">
    <name type="scientific">Fuscibacter oryzae</name>
    <dbReference type="NCBI Taxonomy" id="2803939"/>
    <lineage>
        <taxon>Bacteria</taxon>
        <taxon>Pseudomonadati</taxon>
        <taxon>Pseudomonadota</taxon>
        <taxon>Alphaproteobacteria</taxon>
        <taxon>Rhodobacterales</taxon>
        <taxon>Paracoccaceae</taxon>
        <taxon>Fuscibacter</taxon>
    </lineage>
</organism>
<dbReference type="AlphaFoldDB" id="A0A8J7STC1"/>
<dbReference type="NCBIfam" id="TIGR02786">
    <property type="entry name" value="addB_alphas"/>
    <property type="match status" value="1"/>
</dbReference>
<sequence length="985" mass="107249">MTKGIFYLPPGANFATDLVTGLKGRLAGQPPEAIARVTLFLNTARMRREVELAFRQGGPTLLPKLRLITDLPDDPRLGVPPAVPPLRRRLELGQLVARLLDSQPDLAPRAGIFDLADSLAQLGEEMQGEGVSVETVAGLDVSGHSEHWARTRQFLSIIAPHLQDGNAPDAGLRQRLAVEAQMALWAADPPQDPVIVAGSTGSRGTTALLMQAVTRLPMGALVLPGFDADLPPEGWAALQDSLTAEDHPQYRYRRLADDLGLSPTDFQPWSGAAAPSPDRNRLISLSLRPAPVTDRWLAEGPHLPDLRGATAEMTLIEAPTPRSEALAIALVLRQAAEQGRTAAVITPDRTLARQVTAALDRWRLVPDDSAGRPLALSAPGRFLLHVADLFGARLTAERLLILLKHPLTASTGDRGAHLRLTRELELRLRRHGPVFPTAADILHWASAQDAPEAPAWGTFLARTLAVFVPETEQALPLSDHVHRHRDLAEALARGTHETGSGALWLKEAGEQALAVMQDLQAEAPHGGAMSATEYRDLFSAVLTQAEVREAAQSHPRIMLWGTVEARIQGADLVVLAGLNDGTWPQLPPPDPWLNRAMRKEAGLLLPERRVGLSAHDYQQAVAAPEVVLTRSVRDAEAECVPSRWLNRLMNLMSGLPEQHGPEALSLMRNRGGHWLALGAALEAPSLAQMADPRLAPAGRPAPQPPVAQRPRRLALTAIARLIRDPYAIYARHVLRLYPLDPLHPVADARDRGNAFHLILERFVRERPEDEALAAARARLLATAAEVLEAEVPFPAARALWLARFSRAANHVLTQDRKRGGAALLVESKGQITVPGHDFTLFGTPDRIDRLPDGRLHLIDYKSGTPPTKKQQDHYDKQLLLAAAMAERGGFAEIGPADVAEISYVGLGAGEKAVETEITPELTGSEWDKFVLLIERYHRRATGYTARRAVFEDRIEGDYDHLSRLGEWQMSDRAAPAPVGPEEGGA</sequence>
<dbReference type="EMBL" id="JAESVP010000006">
    <property type="protein sequence ID" value="MBL4929046.1"/>
    <property type="molecule type" value="Genomic_DNA"/>
</dbReference>
<dbReference type="SUPFAM" id="SSF52540">
    <property type="entry name" value="P-loop containing nucleoside triphosphate hydrolases"/>
    <property type="match status" value="1"/>
</dbReference>
<dbReference type="Proteomes" id="UP000619033">
    <property type="component" value="Unassembled WGS sequence"/>
</dbReference>
<dbReference type="SUPFAM" id="SSF52980">
    <property type="entry name" value="Restriction endonuclease-like"/>
    <property type="match status" value="1"/>
</dbReference>
<protein>
    <submittedName>
        <fullName evidence="2">Double-strand break repair protein AddB</fullName>
    </submittedName>
</protein>
<dbReference type="Gene3D" id="3.90.320.10">
    <property type="match status" value="1"/>
</dbReference>
<proteinExistence type="predicted"/>
<dbReference type="RefSeq" id="WP_202661586.1">
    <property type="nucleotide sequence ID" value="NZ_JAESVP010000006.1"/>
</dbReference>
<reference evidence="2" key="1">
    <citation type="submission" date="2021-01" db="EMBL/GenBank/DDBJ databases">
        <title>Genome seq and assembly of Tabrizicola sp. KVB23.</title>
        <authorList>
            <person name="Chhetri G."/>
        </authorList>
    </citation>
    <scope>NUCLEOTIDE SEQUENCE</scope>
    <source>
        <strain evidence="2">KVB23</strain>
    </source>
</reference>
<gene>
    <name evidence="2" type="primary">addB</name>
    <name evidence="2" type="ORF">JI744_13110</name>
</gene>